<keyword evidence="3" id="KW-1185">Reference proteome</keyword>
<accession>A0A512PAU3</accession>
<dbReference type="OrthoDB" id="9812962at2"/>
<dbReference type="Gene3D" id="3.90.1720.10">
    <property type="entry name" value="endopeptidase domain like (from Nostoc punctiforme)"/>
    <property type="match status" value="1"/>
</dbReference>
<proteinExistence type="predicted"/>
<organism evidence="2 3">
    <name type="scientific">Cellulomonas soli</name>
    <dbReference type="NCBI Taxonomy" id="931535"/>
    <lineage>
        <taxon>Bacteria</taxon>
        <taxon>Bacillati</taxon>
        <taxon>Actinomycetota</taxon>
        <taxon>Actinomycetes</taxon>
        <taxon>Micrococcales</taxon>
        <taxon>Cellulomonadaceae</taxon>
        <taxon>Cellulomonas</taxon>
    </lineage>
</organism>
<sequence>MTATADAVIGAAASQIGYFAAPGTPSRFGTWYGDPRGPWCAMFVSWVADQAGARDIIPHHAYTPAGAQWFRTHGGWHAGLGGVDRGDVVYFDFPGRPDRISHVALVEQVGADGSVQTIEGNTSGPGGDQRNGGLCARKRRRSFIVGYGRPAYAATHGAAPAPAQARNADGSLTLVLDGQLGPATIGRWQEVMGTPIDFTISPGFSALIAADQTFLNSVVASGHVQNLTGRPALAVDGDQGPRTIQVRQFWLRNAMNPVHQQNLIGRLLDFDGIAGPQTVKVLQFALNNATTRGATYGRV</sequence>
<dbReference type="InterPro" id="IPR007921">
    <property type="entry name" value="CHAP_dom"/>
</dbReference>
<comment type="caution">
    <text evidence="2">The sequence shown here is derived from an EMBL/GenBank/DDBJ whole genome shotgun (WGS) entry which is preliminary data.</text>
</comment>
<reference evidence="2 3" key="1">
    <citation type="submission" date="2019-07" db="EMBL/GenBank/DDBJ databases">
        <title>Whole genome shotgun sequence of Cellulomonas soli NBRC 109434.</title>
        <authorList>
            <person name="Hosoyama A."/>
            <person name="Uohara A."/>
            <person name="Ohji S."/>
            <person name="Ichikawa N."/>
        </authorList>
    </citation>
    <scope>NUCLEOTIDE SEQUENCE [LARGE SCALE GENOMIC DNA]</scope>
    <source>
        <strain evidence="2 3">NBRC 109434</strain>
    </source>
</reference>
<evidence type="ECO:0000313" key="3">
    <source>
        <dbReference type="Proteomes" id="UP000321798"/>
    </source>
</evidence>
<evidence type="ECO:0000313" key="2">
    <source>
        <dbReference type="EMBL" id="GEP68331.1"/>
    </source>
</evidence>
<dbReference type="Pfam" id="PF05257">
    <property type="entry name" value="CHAP"/>
    <property type="match status" value="1"/>
</dbReference>
<dbReference type="Proteomes" id="UP000321798">
    <property type="component" value="Unassembled WGS sequence"/>
</dbReference>
<dbReference type="AlphaFoldDB" id="A0A512PAU3"/>
<dbReference type="RefSeq" id="WP_146952103.1">
    <property type="nucleotide sequence ID" value="NZ_BAABBJ010000009.1"/>
</dbReference>
<name>A0A512PAU3_9CELL</name>
<gene>
    <name evidence="2" type="ORF">CSO01_10460</name>
</gene>
<evidence type="ECO:0000259" key="1">
    <source>
        <dbReference type="Pfam" id="PF05257"/>
    </source>
</evidence>
<dbReference type="EMBL" id="BKAL01000003">
    <property type="protein sequence ID" value="GEP68331.1"/>
    <property type="molecule type" value="Genomic_DNA"/>
</dbReference>
<feature type="domain" description="Peptidase C51" evidence="1">
    <location>
        <begin position="36"/>
        <end position="121"/>
    </location>
</feature>
<protein>
    <submittedName>
        <fullName evidence="2">Endolysin</fullName>
    </submittedName>
</protein>